<dbReference type="Proteomes" id="UP000191144">
    <property type="component" value="Chromosome F"/>
</dbReference>
<accession>A0A1G4JYJ2</accession>
<keyword evidence="5" id="KW-0234">DNA repair</keyword>
<feature type="region of interest" description="Disordered" evidence="8">
    <location>
        <begin position="20"/>
        <end position="50"/>
    </location>
</feature>
<dbReference type="GO" id="GO:0006260">
    <property type="term" value="P:DNA replication"/>
    <property type="evidence" value="ECO:0007669"/>
    <property type="project" value="InterPro"/>
</dbReference>
<dbReference type="GO" id="GO:0033557">
    <property type="term" value="C:Slx1-Slx4 complex"/>
    <property type="evidence" value="ECO:0007669"/>
    <property type="project" value="InterPro"/>
</dbReference>
<keyword evidence="4" id="KW-0233">DNA recombination</keyword>
<evidence type="ECO:0000256" key="2">
    <source>
        <dbReference type="ARBA" id="ARBA00006661"/>
    </source>
</evidence>
<organism evidence="9 10">
    <name type="scientific">Lachancea meyersii CBS 8951</name>
    <dbReference type="NCBI Taxonomy" id="1266667"/>
    <lineage>
        <taxon>Eukaryota</taxon>
        <taxon>Fungi</taxon>
        <taxon>Dikarya</taxon>
        <taxon>Ascomycota</taxon>
        <taxon>Saccharomycotina</taxon>
        <taxon>Saccharomycetes</taxon>
        <taxon>Saccharomycetales</taxon>
        <taxon>Saccharomycetaceae</taxon>
        <taxon>Lachancea</taxon>
    </lineage>
</organism>
<feature type="region of interest" description="Disordered" evidence="8">
    <location>
        <begin position="86"/>
        <end position="118"/>
    </location>
</feature>
<reference evidence="10" key="1">
    <citation type="submission" date="2016-03" db="EMBL/GenBank/DDBJ databases">
        <authorList>
            <person name="Devillers Hugo."/>
        </authorList>
    </citation>
    <scope>NUCLEOTIDE SEQUENCE [LARGE SCALE GENOMIC DNA]</scope>
</reference>
<name>A0A1G4JYJ2_9SACH</name>
<evidence type="ECO:0000256" key="4">
    <source>
        <dbReference type="ARBA" id="ARBA00023172"/>
    </source>
</evidence>
<evidence type="ECO:0000256" key="3">
    <source>
        <dbReference type="ARBA" id="ARBA00022763"/>
    </source>
</evidence>
<dbReference type="EMBL" id="LT598477">
    <property type="protein sequence ID" value="SCU96263.1"/>
    <property type="molecule type" value="Genomic_DNA"/>
</dbReference>
<evidence type="ECO:0000313" key="9">
    <source>
        <dbReference type="EMBL" id="SCU96263.1"/>
    </source>
</evidence>
<keyword evidence="6" id="KW-0539">Nucleus</keyword>
<comment type="subcellular location">
    <subcellularLocation>
        <location evidence="1">Nucleus</location>
    </subcellularLocation>
</comment>
<evidence type="ECO:0000256" key="8">
    <source>
        <dbReference type="SAM" id="MobiDB-lite"/>
    </source>
</evidence>
<keyword evidence="3" id="KW-0227">DNA damage</keyword>
<evidence type="ECO:0000256" key="7">
    <source>
        <dbReference type="ARBA" id="ARBA00029496"/>
    </source>
</evidence>
<dbReference type="InterPro" id="IPR018574">
    <property type="entry name" value="Structure-sp_endonuc_su_Slx4"/>
</dbReference>
<evidence type="ECO:0000256" key="6">
    <source>
        <dbReference type="ARBA" id="ARBA00023242"/>
    </source>
</evidence>
<gene>
    <name evidence="9" type="ORF">LAME_0F15588G</name>
</gene>
<evidence type="ECO:0000256" key="5">
    <source>
        <dbReference type="ARBA" id="ARBA00023204"/>
    </source>
</evidence>
<dbReference type="GO" id="GO:0006281">
    <property type="term" value="P:DNA repair"/>
    <property type="evidence" value="ECO:0007669"/>
    <property type="project" value="UniProtKB-KW"/>
</dbReference>
<evidence type="ECO:0000313" key="10">
    <source>
        <dbReference type="Proteomes" id="UP000191144"/>
    </source>
</evidence>
<dbReference type="GO" id="GO:0006310">
    <property type="term" value="P:DNA recombination"/>
    <property type="evidence" value="ECO:0007669"/>
    <property type="project" value="UniProtKB-KW"/>
</dbReference>
<comment type="similarity">
    <text evidence="2">Belongs to the SLX4 family.</text>
</comment>
<dbReference type="Pfam" id="PF09494">
    <property type="entry name" value="Slx4"/>
    <property type="match status" value="1"/>
</dbReference>
<keyword evidence="10" id="KW-1185">Reference proteome</keyword>
<proteinExistence type="inferred from homology"/>
<dbReference type="OrthoDB" id="4066789at2759"/>
<protein>
    <recommendedName>
        <fullName evidence="7">Structure-specific endonuclease subunit SLX4</fullName>
    </recommendedName>
</protein>
<evidence type="ECO:0000256" key="1">
    <source>
        <dbReference type="ARBA" id="ARBA00004123"/>
    </source>
</evidence>
<dbReference type="AlphaFoldDB" id="A0A1G4JYJ2"/>
<sequence>MNFQTAQRCLELAAGVAAESESCSLERNKHSGLDEQSDVPMTQVPDDSGSNVLLSTQIQGRLDELELKDGMRRDLSQFALDTPLPAAIEKKSTRRAKVKPGTPKPRSNKRRKRSSTTVKSITQYNMEKFESIKGQQRRRHVMSLLSGKKGKIKDILDCLEADQPSLIPPKKKCSFSTYSAEEWSHILQLLSSRFPRCPPSQVDRVFDYLYGEEDEAHVWYASQIPPAGAEDQVEGSRGSCFQAVPPVALTLSQAIEDDGNHNVGKSNEIGGCSGSQSDTQEAWSCIPNTTDESSSEIHIDESFARDFKDQMLRSAAVSPSKLNALPDTFEAPKALSHKVPSLEFLHTKQPLRSSKLERQNTVGSAFSCKPVVTSPLKLAGRDQLIDLTQNSFNVVTSLMSVVKTDIQVPLTRTATWNDKPVTINSGATRTKPNGLNTKLKFRLYRNVDRAAVYASASESCAHLQWEALGSLYNDSEGDGDEEDVYELLQVTFGPHNDSTSPAAKVVSARNSQENTVFSEEMQPSETQVEKSPSLPPSLSFCFAKDLRHNLKAIGLKPKRTRSEMLHQMESASQHLLEGTHEHQRQQIFDQLTAIVEHDPPLLEKVYTFEPLVFTELLQYLIKQHPLVSDLDEKTVRTWADTMGICLRSAAED</sequence>
<feature type="compositionally biased region" description="Basic and acidic residues" evidence="8">
    <location>
        <begin position="24"/>
        <end position="33"/>
    </location>
</feature>